<dbReference type="GO" id="GO:0061512">
    <property type="term" value="P:protein localization to cilium"/>
    <property type="evidence" value="ECO:0007669"/>
    <property type="project" value="TreeGrafter"/>
</dbReference>
<feature type="signal peptide" evidence="1">
    <location>
        <begin position="1"/>
        <end position="20"/>
    </location>
</feature>
<dbReference type="PANTHER" id="PTHR14699:SF2">
    <property type="entry name" value="TETRATRICOPEPTIDE REPEAT PROTEIN 21A"/>
    <property type="match status" value="1"/>
</dbReference>
<evidence type="ECO:0000259" key="2">
    <source>
        <dbReference type="Pfam" id="PF25062"/>
    </source>
</evidence>
<dbReference type="InterPro" id="IPR056833">
    <property type="entry name" value="ARM_TT21_N"/>
</dbReference>
<dbReference type="Pfam" id="PF25062">
    <property type="entry name" value="ARM_TT21_N"/>
    <property type="match status" value="1"/>
</dbReference>
<feature type="domain" description="Tetratricopeptide repeat protein 21A/21B N-terminal ARM repeat" evidence="2">
    <location>
        <begin position="100"/>
        <end position="278"/>
    </location>
</feature>
<keyword evidence="1" id="KW-0732">Signal</keyword>
<evidence type="ECO:0000313" key="3">
    <source>
        <dbReference type="EMBL" id="PIO34121.1"/>
    </source>
</evidence>
<reference evidence="4" key="1">
    <citation type="journal article" date="2017" name="Nat. Commun.">
        <title>The North American bullfrog draft genome provides insight into hormonal regulation of long noncoding RNA.</title>
        <authorList>
            <person name="Hammond S.A."/>
            <person name="Warren R.L."/>
            <person name="Vandervalk B.P."/>
            <person name="Kucuk E."/>
            <person name="Khan H."/>
            <person name="Gibb E.A."/>
            <person name="Pandoh P."/>
            <person name="Kirk H."/>
            <person name="Zhao Y."/>
            <person name="Jones M."/>
            <person name="Mungall A.J."/>
            <person name="Coope R."/>
            <person name="Pleasance S."/>
            <person name="Moore R.A."/>
            <person name="Holt R.A."/>
            <person name="Round J.M."/>
            <person name="Ohora S."/>
            <person name="Walle B.V."/>
            <person name="Veldhoen N."/>
            <person name="Helbing C.C."/>
            <person name="Birol I."/>
        </authorList>
    </citation>
    <scope>NUCLEOTIDE SEQUENCE [LARGE SCALE GENOMIC DNA]</scope>
</reference>
<dbReference type="OrthoDB" id="10259630at2759"/>
<dbReference type="SUPFAM" id="SSF48452">
    <property type="entry name" value="TPR-like"/>
    <property type="match status" value="1"/>
</dbReference>
<gene>
    <name evidence="3" type="ORF">AB205_0107620</name>
</gene>
<dbReference type="InterPro" id="IPR040364">
    <property type="entry name" value="TTC21A/TTC21B"/>
</dbReference>
<protein>
    <recommendedName>
        <fullName evidence="2">Tetratricopeptide repeat protein 21A/21B N-terminal ARM repeat domain-containing protein</fullName>
    </recommendedName>
</protein>
<evidence type="ECO:0000256" key="1">
    <source>
        <dbReference type="SAM" id="SignalP"/>
    </source>
</evidence>
<dbReference type="PANTHER" id="PTHR14699">
    <property type="entry name" value="STI2 PROTEIN-RELATED"/>
    <property type="match status" value="1"/>
</dbReference>
<sequence>MCMRAAALLALYLLTAQIDSSRRHWLLLLIKFCGKWGAGLSLPVCVNGCRQDGLGASPHKCPRVKRLPMGYSPKRRSLEHRQGTEEEDRSYFVQYQQTSIIFYCNQKYYRHVQNIAREGLQKYYNDPVLLFFKAFGILMEDRVQEAIRELDSIREVPDVSLCALMLLIYAHKKSGTFDREEVSGLESKLKENRRSAGPKALYYAGLLLWLLGRSDKAQEYIDRMLKMSNRSNEGLVLKGWLLLTPEPSLAKCVKYFEEGTQSNKDYLGMIGKLPLIQRCSR</sequence>
<dbReference type="EMBL" id="KV929063">
    <property type="protein sequence ID" value="PIO34121.1"/>
    <property type="molecule type" value="Genomic_DNA"/>
</dbReference>
<accession>A0A2G9S3T3</accession>
<dbReference type="AlphaFoldDB" id="A0A2G9S3T3"/>
<feature type="chain" id="PRO_5013896924" description="Tetratricopeptide repeat protein 21A/21B N-terminal ARM repeat domain-containing protein" evidence="1">
    <location>
        <begin position="21"/>
        <end position="281"/>
    </location>
</feature>
<keyword evidence="4" id="KW-1185">Reference proteome</keyword>
<dbReference type="Gene3D" id="1.25.40.10">
    <property type="entry name" value="Tetratricopeptide repeat domain"/>
    <property type="match status" value="1"/>
</dbReference>
<dbReference type="InterPro" id="IPR011990">
    <property type="entry name" value="TPR-like_helical_dom_sf"/>
</dbReference>
<dbReference type="GO" id="GO:0035721">
    <property type="term" value="P:intraciliary retrograde transport"/>
    <property type="evidence" value="ECO:0007669"/>
    <property type="project" value="TreeGrafter"/>
</dbReference>
<name>A0A2G9S3T3_AQUCT</name>
<dbReference type="Proteomes" id="UP000228934">
    <property type="component" value="Unassembled WGS sequence"/>
</dbReference>
<evidence type="ECO:0000313" key="4">
    <source>
        <dbReference type="Proteomes" id="UP000228934"/>
    </source>
</evidence>
<organism evidence="3 4">
    <name type="scientific">Aquarana catesbeiana</name>
    <name type="common">American bullfrog</name>
    <name type="synonym">Rana catesbeiana</name>
    <dbReference type="NCBI Taxonomy" id="8400"/>
    <lineage>
        <taxon>Eukaryota</taxon>
        <taxon>Metazoa</taxon>
        <taxon>Chordata</taxon>
        <taxon>Craniata</taxon>
        <taxon>Vertebrata</taxon>
        <taxon>Euteleostomi</taxon>
        <taxon>Amphibia</taxon>
        <taxon>Batrachia</taxon>
        <taxon>Anura</taxon>
        <taxon>Neobatrachia</taxon>
        <taxon>Ranoidea</taxon>
        <taxon>Ranidae</taxon>
        <taxon>Aquarana</taxon>
    </lineage>
</organism>
<dbReference type="GO" id="GO:0005929">
    <property type="term" value="C:cilium"/>
    <property type="evidence" value="ECO:0007669"/>
    <property type="project" value="GOC"/>
</dbReference>
<dbReference type="GO" id="GO:0030991">
    <property type="term" value="C:intraciliary transport particle A"/>
    <property type="evidence" value="ECO:0007669"/>
    <property type="project" value="TreeGrafter"/>
</dbReference>
<proteinExistence type="predicted"/>